<feature type="transmembrane region" description="Helical" evidence="2">
    <location>
        <begin position="175"/>
        <end position="194"/>
    </location>
</feature>
<evidence type="ECO:0000313" key="4">
    <source>
        <dbReference type="Proteomes" id="UP000031518"/>
    </source>
</evidence>
<sequence length="195" mass="21668">MEIREVSVERVAEEVQEEVLREERTSWKRGLALSTALFAVLTAIAALQSGSLANKALLEMDEAVLKQTQAADQWAYYQAKSVKQTVRLSEAELLTGMRVAGEEVDNARKEAARLRAEQEEIQREATALEAERARLEREAEANLERHHHFALVVTVFQVSIGLAAIAALVERRMLWFAALAVGIAGLVLLIAGFMR</sequence>
<evidence type="ECO:0000256" key="2">
    <source>
        <dbReference type="SAM" id="Phobius"/>
    </source>
</evidence>
<dbReference type="EMBL" id="CBXV010000001">
    <property type="protein sequence ID" value="CDM64148.1"/>
    <property type="molecule type" value="Genomic_DNA"/>
</dbReference>
<dbReference type="Proteomes" id="UP000031518">
    <property type="component" value="Unassembled WGS sequence"/>
</dbReference>
<dbReference type="RefSeq" id="WP_157770588.1">
    <property type="nucleotide sequence ID" value="NZ_CBXV010000001.1"/>
</dbReference>
<dbReference type="STRING" id="454194.PYK22_00140"/>
<proteinExistence type="predicted"/>
<feature type="coiled-coil region" evidence="1">
    <location>
        <begin position="97"/>
        <end position="145"/>
    </location>
</feature>
<evidence type="ECO:0000313" key="3">
    <source>
        <dbReference type="EMBL" id="CDM64148.1"/>
    </source>
</evidence>
<evidence type="ECO:0000256" key="1">
    <source>
        <dbReference type="SAM" id="Coils"/>
    </source>
</evidence>
<reference evidence="3 4" key="2">
    <citation type="submission" date="2015-01" db="EMBL/GenBank/DDBJ databases">
        <title>Complete genome sequence of Pyrinomonas methylaliphatogenes type strain K22T.</title>
        <authorList>
            <person name="Lee K.C.Y."/>
            <person name="Power J.F."/>
            <person name="Dunfield P.F."/>
            <person name="Morgan X.C."/>
            <person name="Huttenhower C."/>
            <person name="Stott M.B."/>
        </authorList>
    </citation>
    <scope>NUCLEOTIDE SEQUENCE [LARGE SCALE GENOMIC DNA]</scope>
    <source>
        <strain evidence="3 4">K22</strain>
    </source>
</reference>
<keyword evidence="1" id="KW-0175">Coiled coil</keyword>
<dbReference type="Pfam" id="PF14235">
    <property type="entry name" value="DUF4337"/>
    <property type="match status" value="1"/>
</dbReference>
<reference evidence="3 4" key="1">
    <citation type="submission" date="2013-12" db="EMBL/GenBank/DDBJ databases">
        <authorList>
            <person name="Stott M."/>
        </authorList>
    </citation>
    <scope>NUCLEOTIDE SEQUENCE [LARGE SCALE GENOMIC DNA]</scope>
    <source>
        <strain evidence="3 4">K22</strain>
    </source>
</reference>
<dbReference type="AlphaFoldDB" id="A0A0B6WSG1"/>
<feature type="transmembrane region" description="Helical" evidence="2">
    <location>
        <begin position="30"/>
        <end position="47"/>
    </location>
</feature>
<keyword evidence="4" id="KW-1185">Reference proteome</keyword>
<organism evidence="3 4">
    <name type="scientific">Pyrinomonas methylaliphatogenes</name>
    <dbReference type="NCBI Taxonomy" id="454194"/>
    <lineage>
        <taxon>Bacteria</taxon>
        <taxon>Pseudomonadati</taxon>
        <taxon>Acidobacteriota</taxon>
        <taxon>Blastocatellia</taxon>
        <taxon>Blastocatellales</taxon>
        <taxon>Pyrinomonadaceae</taxon>
        <taxon>Pyrinomonas</taxon>
    </lineage>
</organism>
<accession>A0A0B6WSG1</accession>
<keyword evidence="2" id="KW-1133">Transmembrane helix</keyword>
<dbReference type="InterPro" id="IPR025570">
    <property type="entry name" value="DUF4337"/>
</dbReference>
<keyword evidence="2" id="KW-0472">Membrane</keyword>
<gene>
    <name evidence="3" type="ORF">PYK22_00140</name>
</gene>
<keyword evidence="2" id="KW-0812">Transmembrane</keyword>
<name>A0A0B6WSG1_9BACT</name>
<evidence type="ECO:0008006" key="5">
    <source>
        <dbReference type="Google" id="ProtNLM"/>
    </source>
</evidence>
<feature type="transmembrane region" description="Helical" evidence="2">
    <location>
        <begin position="149"/>
        <end position="169"/>
    </location>
</feature>
<dbReference type="OrthoDB" id="9806096at2"/>
<protein>
    <recommendedName>
        <fullName evidence="5">DUF4337 domain-containing protein</fullName>
    </recommendedName>
</protein>